<evidence type="ECO:0000256" key="11">
    <source>
        <dbReference type="ARBA" id="ARBA00022692"/>
    </source>
</evidence>
<dbReference type="PANTHER" id="PTHR46382:SF1">
    <property type="entry name" value="PHOSPHATIDATE CYTIDYLYLTRANSFERASE"/>
    <property type="match status" value="1"/>
</dbReference>
<organism evidence="20 21">
    <name type="scientific">Anseongella ginsenosidimutans</name>
    <dbReference type="NCBI Taxonomy" id="496056"/>
    <lineage>
        <taxon>Bacteria</taxon>
        <taxon>Pseudomonadati</taxon>
        <taxon>Bacteroidota</taxon>
        <taxon>Sphingobacteriia</taxon>
        <taxon>Sphingobacteriales</taxon>
        <taxon>Sphingobacteriaceae</taxon>
        <taxon>Anseongella</taxon>
    </lineage>
</organism>
<evidence type="ECO:0000256" key="2">
    <source>
        <dbReference type="ARBA" id="ARBA00004651"/>
    </source>
</evidence>
<reference evidence="20 21" key="1">
    <citation type="submission" date="2019-03" db="EMBL/GenBank/DDBJ databases">
        <title>Genomic Encyclopedia of Type Strains, Phase IV (KMG-IV): sequencing the most valuable type-strain genomes for metagenomic binning, comparative biology and taxonomic classification.</title>
        <authorList>
            <person name="Goeker M."/>
        </authorList>
    </citation>
    <scope>NUCLEOTIDE SEQUENCE [LARGE SCALE GENOMIC DNA]</scope>
    <source>
        <strain evidence="20 21">DSM 21100</strain>
    </source>
</reference>
<protein>
    <recommendedName>
        <fullName evidence="7 18">Phosphatidate cytidylyltransferase</fullName>
        <ecNumber evidence="6 18">2.7.7.41</ecNumber>
    </recommendedName>
</protein>
<evidence type="ECO:0000256" key="15">
    <source>
        <dbReference type="ARBA" id="ARBA00023136"/>
    </source>
</evidence>
<evidence type="ECO:0000256" key="5">
    <source>
        <dbReference type="ARBA" id="ARBA00010185"/>
    </source>
</evidence>
<keyword evidence="8" id="KW-1003">Cell membrane</keyword>
<dbReference type="GO" id="GO:0004605">
    <property type="term" value="F:phosphatidate cytidylyltransferase activity"/>
    <property type="evidence" value="ECO:0007669"/>
    <property type="project" value="UniProtKB-EC"/>
</dbReference>
<feature type="transmembrane region" description="Helical" evidence="19">
    <location>
        <begin position="140"/>
        <end position="160"/>
    </location>
</feature>
<dbReference type="OrthoDB" id="9799199at2"/>
<evidence type="ECO:0000256" key="1">
    <source>
        <dbReference type="ARBA" id="ARBA00001698"/>
    </source>
</evidence>
<evidence type="ECO:0000256" key="7">
    <source>
        <dbReference type="ARBA" id="ARBA00019373"/>
    </source>
</evidence>
<evidence type="ECO:0000256" key="4">
    <source>
        <dbReference type="ARBA" id="ARBA00005189"/>
    </source>
</evidence>
<evidence type="ECO:0000256" key="16">
    <source>
        <dbReference type="ARBA" id="ARBA00023209"/>
    </source>
</evidence>
<keyword evidence="21" id="KW-1185">Reference proteome</keyword>
<keyword evidence="10 18" id="KW-0808">Transferase</keyword>
<dbReference type="InterPro" id="IPR000374">
    <property type="entry name" value="PC_trans"/>
</dbReference>
<feature type="transmembrane region" description="Helical" evidence="19">
    <location>
        <begin position="111"/>
        <end position="134"/>
    </location>
</feature>
<comment type="pathway">
    <text evidence="4">Lipid metabolism.</text>
</comment>
<comment type="pathway">
    <text evidence="3 18">Phospholipid metabolism; CDP-diacylglycerol biosynthesis; CDP-diacylglycerol from sn-glycerol 3-phosphate: step 3/3.</text>
</comment>
<feature type="transmembrane region" description="Helical" evidence="19">
    <location>
        <begin position="60"/>
        <end position="79"/>
    </location>
</feature>
<comment type="caution">
    <text evidence="20">The sequence shown here is derived from an EMBL/GenBank/DDBJ whole genome shotgun (WGS) entry which is preliminary data.</text>
</comment>
<evidence type="ECO:0000313" key="21">
    <source>
        <dbReference type="Proteomes" id="UP000295807"/>
    </source>
</evidence>
<keyword evidence="11 18" id="KW-0812">Transmembrane</keyword>
<evidence type="ECO:0000256" key="14">
    <source>
        <dbReference type="ARBA" id="ARBA00023098"/>
    </source>
</evidence>
<keyword evidence="14" id="KW-0443">Lipid metabolism</keyword>
<proteinExistence type="inferred from homology"/>
<comment type="similarity">
    <text evidence="5 18">Belongs to the CDS family.</text>
</comment>
<comment type="catalytic activity">
    <reaction evidence="1 18">
        <text>a 1,2-diacyl-sn-glycero-3-phosphate + CTP + H(+) = a CDP-1,2-diacyl-sn-glycerol + diphosphate</text>
        <dbReference type="Rhea" id="RHEA:16229"/>
        <dbReference type="ChEBI" id="CHEBI:15378"/>
        <dbReference type="ChEBI" id="CHEBI:33019"/>
        <dbReference type="ChEBI" id="CHEBI:37563"/>
        <dbReference type="ChEBI" id="CHEBI:58332"/>
        <dbReference type="ChEBI" id="CHEBI:58608"/>
        <dbReference type="EC" id="2.7.7.41"/>
    </reaction>
</comment>
<keyword evidence="13 19" id="KW-1133">Transmembrane helix</keyword>
<dbReference type="PROSITE" id="PS01315">
    <property type="entry name" value="CDS"/>
    <property type="match status" value="1"/>
</dbReference>
<dbReference type="GO" id="GO:0016024">
    <property type="term" value="P:CDP-diacylglycerol biosynthetic process"/>
    <property type="evidence" value="ECO:0007669"/>
    <property type="project" value="UniProtKB-UniPathway"/>
</dbReference>
<feature type="transmembrane region" description="Helical" evidence="19">
    <location>
        <begin position="181"/>
        <end position="202"/>
    </location>
</feature>
<gene>
    <name evidence="20" type="ORF">EDD80_10289</name>
</gene>
<evidence type="ECO:0000313" key="20">
    <source>
        <dbReference type="EMBL" id="TCS88899.1"/>
    </source>
</evidence>
<evidence type="ECO:0000256" key="18">
    <source>
        <dbReference type="RuleBase" id="RU003938"/>
    </source>
</evidence>
<keyword evidence="15 19" id="KW-0472">Membrane</keyword>
<evidence type="ECO:0000256" key="13">
    <source>
        <dbReference type="ARBA" id="ARBA00022989"/>
    </source>
</evidence>
<evidence type="ECO:0000256" key="17">
    <source>
        <dbReference type="ARBA" id="ARBA00023264"/>
    </source>
</evidence>
<dbReference type="PANTHER" id="PTHR46382">
    <property type="entry name" value="PHOSPHATIDATE CYTIDYLYLTRANSFERASE"/>
    <property type="match status" value="1"/>
</dbReference>
<dbReference type="EMBL" id="SMAD01000002">
    <property type="protein sequence ID" value="TCS88899.1"/>
    <property type="molecule type" value="Genomic_DNA"/>
</dbReference>
<dbReference type="GO" id="GO:0005886">
    <property type="term" value="C:plasma membrane"/>
    <property type="evidence" value="ECO:0007669"/>
    <property type="project" value="UniProtKB-SubCell"/>
</dbReference>
<feature type="transmembrane region" description="Helical" evidence="19">
    <location>
        <begin position="85"/>
        <end position="102"/>
    </location>
</feature>
<evidence type="ECO:0000256" key="12">
    <source>
        <dbReference type="ARBA" id="ARBA00022695"/>
    </source>
</evidence>
<accession>A0A4R3KU53</accession>
<dbReference type="RefSeq" id="WP_132128013.1">
    <property type="nucleotide sequence ID" value="NZ_CP042432.1"/>
</dbReference>
<dbReference type="Pfam" id="PF01148">
    <property type="entry name" value="CTP_transf_1"/>
    <property type="match status" value="1"/>
</dbReference>
<comment type="subcellular location">
    <subcellularLocation>
        <location evidence="2">Cell membrane</location>
        <topology evidence="2">Multi-pass membrane protein</topology>
    </subcellularLocation>
</comment>
<feature type="transmembrane region" description="Helical" evidence="19">
    <location>
        <begin position="254"/>
        <end position="271"/>
    </location>
</feature>
<dbReference type="AlphaFoldDB" id="A0A4R3KU53"/>
<keyword evidence="12 18" id="KW-0548">Nucleotidyltransferase</keyword>
<evidence type="ECO:0000256" key="19">
    <source>
        <dbReference type="SAM" id="Phobius"/>
    </source>
</evidence>
<keyword evidence="17" id="KW-1208">Phospholipid metabolism</keyword>
<keyword evidence="9" id="KW-0444">Lipid biosynthesis</keyword>
<evidence type="ECO:0000256" key="3">
    <source>
        <dbReference type="ARBA" id="ARBA00005119"/>
    </source>
</evidence>
<dbReference type="Proteomes" id="UP000295807">
    <property type="component" value="Unassembled WGS sequence"/>
</dbReference>
<sequence>MNSNLVKRAATGAVFVAVLVSGVWFGPYTFAGLFFLVSLLALAEFYSLAGKAGYHPHRWLGLLTGACIYLLNIAVFTGFLSSRILTLQLPLILLLFIAELFAKKEKPFTNVLFAAGGIFYVVLAFACFVATGFISGGYNYQLPLGFLLLLWISDTGAYLAGSLFGRHRMLERISPKKTWEGFLGGLLICCSAAAQMAGIFPVMNSLEWMGLALVIVIFGTLGDFVESMFKRSIDIKDSGSLLPGHGGLLDRFDSLLLAAPFAYAYLVLVAFS</sequence>
<keyword evidence="16" id="KW-0594">Phospholipid biosynthesis</keyword>
<dbReference type="UniPathway" id="UPA00557">
    <property type="reaction ID" value="UER00614"/>
</dbReference>
<evidence type="ECO:0000256" key="6">
    <source>
        <dbReference type="ARBA" id="ARBA00012487"/>
    </source>
</evidence>
<name>A0A4R3KU53_9SPHI</name>
<dbReference type="EC" id="2.7.7.41" evidence="6 18"/>
<evidence type="ECO:0000256" key="10">
    <source>
        <dbReference type="ARBA" id="ARBA00022679"/>
    </source>
</evidence>
<evidence type="ECO:0000256" key="8">
    <source>
        <dbReference type="ARBA" id="ARBA00022475"/>
    </source>
</evidence>
<evidence type="ECO:0000256" key="9">
    <source>
        <dbReference type="ARBA" id="ARBA00022516"/>
    </source>
</evidence>
<feature type="transmembrane region" description="Helical" evidence="19">
    <location>
        <begin position="208"/>
        <end position="225"/>
    </location>
</feature>